<dbReference type="AlphaFoldDB" id="A0A0F9A4W6"/>
<accession>A0A0F9A4W6</accession>
<evidence type="ECO:0000313" key="1">
    <source>
        <dbReference type="EMBL" id="KKK67206.1"/>
    </source>
</evidence>
<reference evidence="1" key="1">
    <citation type="journal article" date="2015" name="Nature">
        <title>Complex archaea that bridge the gap between prokaryotes and eukaryotes.</title>
        <authorList>
            <person name="Spang A."/>
            <person name="Saw J.H."/>
            <person name="Jorgensen S.L."/>
            <person name="Zaremba-Niedzwiedzka K."/>
            <person name="Martijn J."/>
            <person name="Lind A.E."/>
            <person name="van Eijk R."/>
            <person name="Schleper C."/>
            <person name="Guy L."/>
            <person name="Ettema T.J."/>
        </authorList>
    </citation>
    <scope>NUCLEOTIDE SEQUENCE</scope>
</reference>
<dbReference type="EMBL" id="LAZR01059723">
    <property type="protein sequence ID" value="KKK67206.1"/>
    <property type="molecule type" value="Genomic_DNA"/>
</dbReference>
<sequence length="79" mass="9340">MELIFQGEDEFMRFIIDRTTKHLQISSSKTGYKLTNMPWKSLFDPGKEEVQEEATDKMDDEEFKGCIVRDMKLIGYKLK</sequence>
<gene>
    <name evidence="1" type="ORF">LCGC14_2956390</name>
</gene>
<organism evidence="1">
    <name type="scientific">marine sediment metagenome</name>
    <dbReference type="NCBI Taxonomy" id="412755"/>
    <lineage>
        <taxon>unclassified sequences</taxon>
        <taxon>metagenomes</taxon>
        <taxon>ecological metagenomes</taxon>
    </lineage>
</organism>
<protein>
    <submittedName>
        <fullName evidence="1">Uncharacterized protein</fullName>
    </submittedName>
</protein>
<comment type="caution">
    <text evidence="1">The sequence shown here is derived from an EMBL/GenBank/DDBJ whole genome shotgun (WGS) entry which is preliminary data.</text>
</comment>
<proteinExistence type="predicted"/>
<name>A0A0F9A4W6_9ZZZZ</name>